<dbReference type="InterPro" id="IPR025665">
    <property type="entry name" value="Beta-barrel_OMP_2"/>
</dbReference>
<evidence type="ECO:0000313" key="5">
    <source>
        <dbReference type="Proteomes" id="UP001597116"/>
    </source>
</evidence>
<evidence type="ECO:0000256" key="2">
    <source>
        <dbReference type="SAM" id="SignalP"/>
    </source>
</evidence>
<dbReference type="Proteomes" id="UP001597116">
    <property type="component" value="Unassembled WGS sequence"/>
</dbReference>
<organism evidence="4 5">
    <name type="scientific">Larkinella insperata</name>
    <dbReference type="NCBI Taxonomy" id="332158"/>
    <lineage>
        <taxon>Bacteria</taxon>
        <taxon>Pseudomonadati</taxon>
        <taxon>Bacteroidota</taxon>
        <taxon>Cytophagia</taxon>
        <taxon>Cytophagales</taxon>
        <taxon>Spirosomataceae</taxon>
        <taxon>Larkinella</taxon>
    </lineage>
</organism>
<accession>A0ABW3Q3L9</accession>
<feature type="compositionally biased region" description="Low complexity" evidence="1">
    <location>
        <begin position="60"/>
        <end position="83"/>
    </location>
</feature>
<name>A0ABW3Q3L9_9BACT</name>
<feature type="compositionally biased region" description="Pro residues" evidence="1">
    <location>
        <begin position="84"/>
        <end position="95"/>
    </location>
</feature>
<dbReference type="EMBL" id="JBHTLP010000001">
    <property type="protein sequence ID" value="MFD1139571.1"/>
    <property type="molecule type" value="Genomic_DNA"/>
</dbReference>
<proteinExistence type="predicted"/>
<dbReference type="Pfam" id="PF13568">
    <property type="entry name" value="OMP_b-brl_2"/>
    <property type="match status" value="1"/>
</dbReference>
<feature type="region of interest" description="Disordered" evidence="1">
    <location>
        <begin position="46"/>
        <end position="97"/>
    </location>
</feature>
<keyword evidence="2" id="KW-0732">Signal</keyword>
<feature type="compositionally biased region" description="Polar residues" evidence="1">
    <location>
        <begin position="47"/>
        <end position="59"/>
    </location>
</feature>
<feature type="domain" description="Outer membrane protein beta-barrel" evidence="3">
    <location>
        <begin position="149"/>
        <end position="305"/>
    </location>
</feature>
<dbReference type="RefSeq" id="WP_265990263.1">
    <property type="nucleotide sequence ID" value="NZ_CP110973.1"/>
</dbReference>
<gene>
    <name evidence="4" type="ORF">ACFQ4C_00540</name>
</gene>
<keyword evidence="5" id="KW-1185">Reference proteome</keyword>
<sequence>MNRFFLIAPFVLVTQLSAQAQQPVQSPVIERTESILYEKRITEKRVSNSGIPSSPLSGNPASMVPEPVVAEPSSPVPSARPGQPAAPQPAFPEPPASQSEIRLLRMLMEAQGHKIDSIQQEIFRQKQAATASTEGQREPAASPATFKRDNVSVGVYMGPNLSTYSTDQDSLGSRARVGYQLGLYVRGGGRLFGQLGAEYVGISSKRYSKDDKGASLNQLNSTINTHYIQVPLQIGYRPLMTRSKRTGIRIQAGAELSYLLKADKNDFKLTDADYNQTVINLLGGLGVDLGPITLDVAYHHGIRDAYRVENAKLRMVSASLGFKF</sequence>
<feature type="chain" id="PRO_5045968603" evidence="2">
    <location>
        <begin position="21"/>
        <end position="324"/>
    </location>
</feature>
<evidence type="ECO:0000313" key="4">
    <source>
        <dbReference type="EMBL" id="MFD1139571.1"/>
    </source>
</evidence>
<evidence type="ECO:0000256" key="1">
    <source>
        <dbReference type="SAM" id="MobiDB-lite"/>
    </source>
</evidence>
<evidence type="ECO:0000259" key="3">
    <source>
        <dbReference type="Pfam" id="PF13568"/>
    </source>
</evidence>
<reference evidence="5" key="1">
    <citation type="journal article" date="2019" name="Int. J. Syst. Evol. Microbiol.">
        <title>The Global Catalogue of Microorganisms (GCM) 10K type strain sequencing project: providing services to taxonomists for standard genome sequencing and annotation.</title>
        <authorList>
            <consortium name="The Broad Institute Genomics Platform"/>
            <consortium name="The Broad Institute Genome Sequencing Center for Infectious Disease"/>
            <person name="Wu L."/>
            <person name="Ma J."/>
        </authorList>
    </citation>
    <scope>NUCLEOTIDE SEQUENCE [LARGE SCALE GENOMIC DNA]</scope>
    <source>
        <strain evidence="5">CCUG 55608</strain>
    </source>
</reference>
<comment type="caution">
    <text evidence="4">The sequence shown here is derived from an EMBL/GenBank/DDBJ whole genome shotgun (WGS) entry which is preliminary data.</text>
</comment>
<protein>
    <submittedName>
        <fullName evidence="4">Outer membrane beta-barrel protein</fullName>
    </submittedName>
</protein>
<feature type="signal peptide" evidence="2">
    <location>
        <begin position="1"/>
        <end position="20"/>
    </location>
</feature>